<keyword evidence="2" id="KW-1185">Reference proteome</keyword>
<dbReference type="Proteomes" id="UP000275078">
    <property type="component" value="Unassembled WGS sequence"/>
</dbReference>
<proteinExistence type="predicted"/>
<sequence length="53" mass="5724">MVTVLVVFASVYMLVMVVIDWPVLADELLEEPVALVLELDEAGLVAALVVVKV</sequence>
<protein>
    <submittedName>
        <fullName evidence="1">Uncharacterized protein</fullName>
    </submittedName>
</protein>
<gene>
    <name evidence="1" type="ORF">BJ508DRAFT_414705</name>
</gene>
<evidence type="ECO:0000313" key="2">
    <source>
        <dbReference type="Proteomes" id="UP000275078"/>
    </source>
</evidence>
<reference evidence="1 2" key="1">
    <citation type="journal article" date="2018" name="Nat. Ecol. Evol.">
        <title>Pezizomycetes genomes reveal the molecular basis of ectomycorrhizal truffle lifestyle.</title>
        <authorList>
            <person name="Murat C."/>
            <person name="Payen T."/>
            <person name="Noel B."/>
            <person name="Kuo A."/>
            <person name="Morin E."/>
            <person name="Chen J."/>
            <person name="Kohler A."/>
            <person name="Krizsan K."/>
            <person name="Balestrini R."/>
            <person name="Da Silva C."/>
            <person name="Montanini B."/>
            <person name="Hainaut M."/>
            <person name="Levati E."/>
            <person name="Barry K.W."/>
            <person name="Belfiori B."/>
            <person name="Cichocki N."/>
            <person name="Clum A."/>
            <person name="Dockter R.B."/>
            <person name="Fauchery L."/>
            <person name="Guy J."/>
            <person name="Iotti M."/>
            <person name="Le Tacon F."/>
            <person name="Lindquist E.A."/>
            <person name="Lipzen A."/>
            <person name="Malagnac F."/>
            <person name="Mello A."/>
            <person name="Molinier V."/>
            <person name="Miyauchi S."/>
            <person name="Poulain J."/>
            <person name="Riccioni C."/>
            <person name="Rubini A."/>
            <person name="Sitrit Y."/>
            <person name="Splivallo R."/>
            <person name="Traeger S."/>
            <person name="Wang M."/>
            <person name="Zifcakova L."/>
            <person name="Wipf D."/>
            <person name="Zambonelli A."/>
            <person name="Paolocci F."/>
            <person name="Nowrousian M."/>
            <person name="Ottonello S."/>
            <person name="Baldrian P."/>
            <person name="Spatafora J.W."/>
            <person name="Henrissat B."/>
            <person name="Nagy L.G."/>
            <person name="Aury J.M."/>
            <person name="Wincker P."/>
            <person name="Grigoriev I.V."/>
            <person name="Bonfante P."/>
            <person name="Martin F.M."/>
        </authorList>
    </citation>
    <scope>NUCLEOTIDE SEQUENCE [LARGE SCALE GENOMIC DNA]</scope>
    <source>
        <strain evidence="1 2">RN42</strain>
    </source>
</reference>
<organism evidence="1 2">
    <name type="scientific">Ascobolus immersus RN42</name>
    <dbReference type="NCBI Taxonomy" id="1160509"/>
    <lineage>
        <taxon>Eukaryota</taxon>
        <taxon>Fungi</taxon>
        <taxon>Dikarya</taxon>
        <taxon>Ascomycota</taxon>
        <taxon>Pezizomycotina</taxon>
        <taxon>Pezizomycetes</taxon>
        <taxon>Pezizales</taxon>
        <taxon>Ascobolaceae</taxon>
        <taxon>Ascobolus</taxon>
    </lineage>
</organism>
<evidence type="ECO:0000313" key="1">
    <source>
        <dbReference type="EMBL" id="RPA81451.1"/>
    </source>
</evidence>
<dbReference type="EMBL" id="ML119679">
    <property type="protein sequence ID" value="RPA81451.1"/>
    <property type="molecule type" value="Genomic_DNA"/>
</dbReference>
<feature type="non-terminal residue" evidence="1">
    <location>
        <position position="1"/>
    </location>
</feature>
<dbReference type="AlphaFoldDB" id="A0A3N4IB75"/>
<name>A0A3N4IB75_ASCIM</name>
<accession>A0A3N4IB75</accession>